<dbReference type="PANTHER" id="PTHR42749">
    <property type="entry name" value="CELL SHAPE-DETERMINING PROTEIN MREB"/>
    <property type="match status" value="1"/>
</dbReference>
<dbReference type="GeneID" id="20352325"/>
<dbReference type="CDD" id="cd10170">
    <property type="entry name" value="ASKHA_NBD_HSP70"/>
    <property type="match status" value="1"/>
</dbReference>
<reference evidence="3" key="5">
    <citation type="submission" date="2018-04" db="UniProtKB">
        <authorList>
            <consortium name="EnsemblFungi"/>
        </authorList>
    </citation>
    <scope>IDENTIFICATION</scope>
    <source>
        <strain evidence="3">R3-111a-1</strain>
    </source>
</reference>
<dbReference type="SUPFAM" id="SSF53067">
    <property type="entry name" value="Actin-like ATPase domain"/>
    <property type="match status" value="1"/>
</dbReference>
<evidence type="ECO:0008006" key="5">
    <source>
        <dbReference type="Google" id="ProtNLM"/>
    </source>
</evidence>
<dbReference type="InterPro" id="IPR043129">
    <property type="entry name" value="ATPase_NBD"/>
</dbReference>
<dbReference type="VEuPathDB" id="FungiDB:GGTG_11867"/>
<evidence type="ECO:0000313" key="3">
    <source>
        <dbReference type="EnsemblFungi" id="EJT70844"/>
    </source>
</evidence>
<dbReference type="STRING" id="644352.J3PED6"/>
<reference evidence="4" key="1">
    <citation type="submission" date="2010-07" db="EMBL/GenBank/DDBJ databases">
        <title>The genome sequence of Gaeumannomyces graminis var. tritici strain R3-111a-1.</title>
        <authorList>
            <consortium name="The Broad Institute Genome Sequencing Platform"/>
            <person name="Ma L.-J."/>
            <person name="Dead R."/>
            <person name="Young S."/>
            <person name="Zeng Q."/>
            <person name="Koehrsen M."/>
            <person name="Alvarado L."/>
            <person name="Berlin A."/>
            <person name="Chapman S.B."/>
            <person name="Chen Z."/>
            <person name="Freedman E."/>
            <person name="Gellesch M."/>
            <person name="Goldberg J."/>
            <person name="Griggs A."/>
            <person name="Gujja S."/>
            <person name="Heilman E.R."/>
            <person name="Heiman D."/>
            <person name="Hepburn T."/>
            <person name="Howarth C."/>
            <person name="Jen D."/>
            <person name="Larson L."/>
            <person name="Mehta T."/>
            <person name="Neiman D."/>
            <person name="Pearson M."/>
            <person name="Roberts A."/>
            <person name="Saif S."/>
            <person name="Shea T."/>
            <person name="Shenoy N."/>
            <person name="Sisk P."/>
            <person name="Stolte C."/>
            <person name="Sykes S."/>
            <person name="Walk T."/>
            <person name="White J."/>
            <person name="Yandava C."/>
            <person name="Haas B."/>
            <person name="Nusbaum C."/>
            <person name="Birren B."/>
        </authorList>
    </citation>
    <scope>NUCLEOTIDE SEQUENCE [LARGE SCALE GENOMIC DNA]</scope>
    <source>
        <strain evidence="4">R3-111a-1</strain>
    </source>
</reference>
<dbReference type="Gene3D" id="3.90.640.10">
    <property type="entry name" value="Actin, Chain A, domain 4"/>
    <property type="match status" value="1"/>
</dbReference>
<evidence type="ECO:0000256" key="1">
    <source>
        <dbReference type="SAM" id="MobiDB-lite"/>
    </source>
</evidence>
<evidence type="ECO:0000313" key="2">
    <source>
        <dbReference type="EMBL" id="EJT70844.1"/>
    </source>
</evidence>
<protein>
    <recommendedName>
        <fullName evidence="5">Hsp70-like protein</fullName>
    </recommendedName>
</protein>
<reference evidence="2" key="3">
    <citation type="submission" date="2010-09" db="EMBL/GenBank/DDBJ databases">
        <title>Annotation of Gaeumannomyces graminis var. tritici R3-111a-1.</title>
        <authorList>
            <consortium name="The Broad Institute Genome Sequencing Platform"/>
            <person name="Ma L.-J."/>
            <person name="Dead R."/>
            <person name="Young S.K."/>
            <person name="Zeng Q."/>
            <person name="Gargeya S."/>
            <person name="Fitzgerald M."/>
            <person name="Haas B."/>
            <person name="Abouelleil A."/>
            <person name="Alvarado L."/>
            <person name="Arachchi H.M."/>
            <person name="Berlin A."/>
            <person name="Brown A."/>
            <person name="Chapman S.B."/>
            <person name="Chen Z."/>
            <person name="Dunbar C."/>
            <person name="Freedman E."/>
            <person name="Gearin G."/>
            <person name="Gellesch M."/>
            <person name="Goldberg J."/>
            <person name="Griggs A."/>
            <person name="Gujja S."/>
            <person name="Heiman D."/>
            <person name="Howarth C."/>
            <person name="Larson L."/>
            <person name="Lui A."/>
            <person name="MacDonald P.J.P."/>
            <person name="Mehta T."/>
            <person name="Montmayeur A."/>
            <person name="Murphy C."/>
            <person name="Neiman D."/>
            <person name="Pearson M."/>
            <person name="Priest M."/>
            <person name="Roberts A."/>
            <person name="Saif S."/>
            <person name="Shea T."/>
            <person name="Shenoy N."/>
            <person name="Sisk P."/>
            <person name="Stolte C."/>
            <person name="Sykes S."/>
            <person name="Yandava C."/>
            <person name="Wortman J."/>
            <person name="Nusbaum C."/>
            <person name="Birren B."/>
        </authorList>
    </citation>
    <scope>NUCLEOTIDE SEQUENCE</scope>
    <source>
        <strain evidence="2">R3-111a-1</strain>
    </source>
</reference>
<dbReference type="PANTHER" id="PTHR42749:SF1">
    <property type="entry name" value="CELL SHAPE-DETERMINING PROTEIN MREB"/>
    <property type="match status" value="1"/>
</dbReference>
<gene>
    <name evidence="3" type="primary">20352325</name>
    <name evidence="2" type="ORF">GGTG_11867</name>
</gene>
<dbReference type="eggNOG" id="ENOG502RN3J">
    <property type="taxonomic scope" value="Eukaryota"/>
</dbReference>
<feature type="region of interest" description="Disordered" evidence="1">
    <location>
        <begin position="1"/>
        <end position="20"/>
    </location>
</feature>
<keyword evidence="4" id="KW-1185">Reference proteome</keyword>
<evidence type="ECO:0000313" key="4">
    <source>
        <dbReference type="Proteomes" id="UP000006039"/>
    </source>
</evidence>
<dbReference type="AlphaFoldDB" id="J3PED6"/>
<reference evidence="3" key="4">
    <citation type="journal article" date="2015" name="G3 (Bethesda)">
        <title>Genome sequences of three phytopathogenic species of the Magnaporthaceae family of fungi.</title>
        <authorList>
            <person name="Okagaki L.H."/>
            <person name="Nunes C.C."/>
            <person name="Sailsbery J."/>
            <person name="Clay B."/>
            <person name="Brown D."/>
            <person name="John T."/>
            <person name="Oh Y."/>
            <person name="Young N."/>
            <person name="Fitzgerald M."/>
            <person name="Haas B.J."/>
            <person name="Zeng Q."/>
            <person name="Young S."/>
            <person name="Adiconis X."/>
            <person name="Fan L."/>
            <person name="Levin J.Z."/>
            <person name="Mitchell T.K."/>
            <person name="Okubara P.A."/>
            <person name="Farman M.L."/>
            <person name="Kohn L.M."/>
            <person name="Birren B."/>
            <person name="Ma L.-J."/>
            <person name="Dean R.A."/>
        </authorList>
    </citation>
    <scope>NUCLEOTIDE SEQUENCE</scope>
    <source>
        <strain evidence="3">R3-111a-1</strain>
    </source>
</reference>
<dbReference type="OrthoDB" id="10536168at2759"/>
<dbReference type="Gene3D" id="3.30.420.40">
    <property type="match status" value="2"/>
</dbReference>
<dbReference type="HOGENOM" id="CLU_401163_0_0_1"/>
<accession>J3PED6</accession>
<dbReference type="EnsemblFungi" id="EJT70844">
    <property type="protein sequence ID" value="EJT70844"/>
    <property type="gene ID" value="GGTG_11867"/>
</dbReference>
<dbReference type="EMBL" id="GL385401">
    <property type="protein sequence ID" value="EJT70844.1"/>
    <property type="molecule type" value="Genomic_DNA"/>
</dbReference>
<name>J3PED6_GAET3</name>
<dbReference type="Proteomes" id="UP000006039">
    <property type="component" value="Unassembled WGS sequence"/>
</dbReference>
<sequence length="686" mass="74039">MSASSPPPLANAIVDEPDRDTPDAIVGIDLGMTTTKVTIRYLAPGRPKRQQIPVTFLHNTEWTPTAVSCGVGQRGQDDQVLKTGHEALRGKLTEGVNVYECFKLDALRNPRARIASSNGKCETEGGKLVLDFLIALRKPLIDFFDRQRDEEEVPAWQHAKIHITLSIPGIVGDAGRETLYALAKQAFHRPNVAVWPVALSEPEVAGYSVAETIKEQVPNLPKRSTLLVADLGGGTCDLALVQVHKNKPVLGKAFIKPVSSMFRGGSHIDKKLQGLVTETFQRAAPSLKGAITPAGAAHAVFSDPKFWDYKAEFSKGGETVLYNIRHLAEQTNVPEIGGIGIQGEFLVVKWEALKPLFDAQIYGSPGQPAIVEHLLDMRDDVYVGSHLANEAKLGAGIDCFVFVGGFGSSEHVQREIKTALAAGASPASRATLEVTRRTKFVPVHKPQMAVAHGLVEAHHLENSTGRRLFVANRHHRFLASSPSNESGESLFGQKGWGDRGLAHKSLRTEVTTPCLAIGRGGDEARRRRSAGILRCARRYTFLSGSKFATGDASPMVRAISPAILEDTSARAASWSRRTCWPSRPTAAATTATTASARARSVPAVSLSVAILTLALVSGDILRYDAACCEATTAAQAETPVFPLPLWPAGTDDEHTDRGATLSGRNTWVTSVEVRCDPRAQQITPRK</sequence>
<organism evidence="2">
    <name type="scientific">Gaeumannomyces tritici (strain R3-111a-1)</name>
    <name type="common">Wheat and barley take-all root rot fungus</name>
    <name type="synonym">Gaeumannomyces graminis var. tritici</name>
    <dbReference type="NCBI Taxonomy" id="644352"/>
    <lineage>
        <taxon>Eukaryota</taxon>
        <taxon>Fungi</taxon>
        <taxon>Dikarya</taxon>
        <taxon>Ascomycota</taxon>
        <taxon>Pezizomycotina</taxon>
        <taxon>Sordariomycetes</taxon>
        <taxon>Sordariomycetidae</taxon>
        <taxon>Magnaporthales</taxon>
        <taxon>Magnaporthaceae</taxon>
        <taxon>Gaeumannomyces</taxon>
    </lineage>
</organism>
<proteinExistence type="predicted"/>
<dbReference type="RefSeq" id="XP_009228022.1">
    <property type="nucleotide sequence ID" value="XM_009229758.1"/>
</dbReference>
<reference evidence="2" key="2">
    <citation type="submission" date="2010-07" db="EMBL/GenBank/DDBJ databases">
        <authorList>
            <consortium name="The Broad Institute Genome Sequencing Platform"/>
            <consortium name="Broad Institute Genome Sequencing Center for Infectious Disease"/>
            <person name="Ma L.-J."/>
            <person name="Dead R."/>
            <person name="Young S."/>
            <person name="Zeng Q."/>
            <person name="Koehrsen M."/>
            <person name="Alvarado L."/>
            <person name="Berlin A."/>
            <person name="Chapman S.B."/>
            <person name="Chen Z."/>
            <person name="Freedman E."/>
            <person name="Gellesch M."/>
            <person name="Goldberg J."/>
            <person name="Griggs A."/>
            <person name="Gujja S."/>
            <person name="Heilman E.R."/>
            <person name="Heiman D."/>
            <person name="Hepburn T."/>
            <person name="Howarth C."/>
            <person name="Jen D."/>
            <person name="Larson L."/>
            <person name="Mehta T."/>
            <person name="Neiman D."/>
            <person name="Pearson M."/>
            <person name="Roberts A."/>
            <person name="Saif S."/>
            <person name="Shea T."/>
            <person name="Shenoy N."/>
            <person name="Sisk P."/>
            <person name="Stolte C."/>
            <person name="Sykes S."/>
            <person name="Walk T."/>
            <person name="White J."/>
            <person name="Yandava C."/>
            <person name="Haas B."/>
            <person name="Nusbaum C."/>
            <person name="Birren B."/>
        </authorList>
    </citation>
    <scope>NUCLEOTIDE SEQUENCE</scope>
    <source>
        <strain evidence="2">R3-111a-1</strain>
    </source>
</reference>